<dbReference type="GO" id="GO:0009289">
    <property type="term" value="C:pilus"/>
    <property type="evidence" value="ECO:0007669"/>
    <property type="project" value="InterPro"/>
</dbReference>
<keyword evidence="3" id="KW-0281">Fimbrium</keyword>
<keyword evidence="2" id="KW-0488">Methylation</keyword>
<reference evidence="5 6" key="1">
    <citation type="submission" date="2019-10" db="EMBL/GenBank/DDBJ databases">
        <title>Glaciimonas soli sp. nov., a psychrophilic bacterium isolated from the forest soil of a high elevation mountain in Taiwan.</title>
        <authorList>
            <person name="Wang L.-T."/>
            <person name="Shieh W.Y."/>
        </authorList>
    </citation>
    <scope>NUCLEOTIDE SEQUENCE [LARGE SCALE GENOMIC DNA]</scope>
    <source>
        <strain evidence="5 6">GS1</strain>
    </source>
</reference>
<proteinExistence type="inferred from homology"/>
<dbReference type="RefSeq" id="WP_153235494.1">
    <property type="nucleotide sequence ID" value="NZ_WINI01000007.1"/>
</dbReference>
<evidence type="ECO:0000313" key="6">
    <source>
        <dbReference type="Proteomes" id="UP000451565"/>
    </source>
</evidence>
<keyword evidence="6" id="KW-1185">Reference proteome</keyword>
<sequence length="160" mass="17160">MKAFTLKHRPQLQRGFTLIELMIVVAIIGILASVAIPQYSKYLINAKLAKVASVASPIKLAISHYYQVNGKYPPALASGADWTEIGIGQAGGANVTTREVQRVDILANGVIELTLQDIKANDIDGKIISLTPTVGDVAMTWEANSTSTDLAVADALKNWK</sequence>
<accession>A0A843YV96</accession>
<organism evidence="5 6">
    <name type="scientific">Glaciimonas soli</name>
    <dbReference type="NCBI Taxonomy" id="2590999"/>
    <lineage>
        <taxon>Bacteria</taxon>
        <taxon>Pseudomonadati</taxon>
        <taxon>Pseudomonadota</taxon>
        <taxon>Betaproteobacteria</taxon>
        <taxon>Burkholderiales</taxon>
        <taxon>Oxalobacteraceae</taxon>
        <taxon>Glaciimonas</taxon>
    </lineage>
</organism>
<evidence type="ECO:0000256" key="2">
    <source>
        <dbReference type="ARBA" id="ARBA00022481"/>
    </source>
</evidence>
<dbReference type="NCBIfam" id="TIGR02532">
    <property type="entry name" value="IV_pilin_GFxxxE"/>
    <property type="match status" value="1"/>
</dbReference>
<gene>
    <name evidence="5" type="ORF">GEV47_14660</name>
</gene>
<dbReference type="PROSITE" id="PS00409">
    <property type="entry name" value="PROKAR_NTER_METHYL"/>
    <property type="match status" value="1"/>
</dbReference>
<dbReference type="InterPro" id="IPR001082">
    <property type="entry name" value="Pilin"/>
</dbReference>
<dbReference type="AlphaFoldDB" id="A0A843YV96"/>
<dbReference type="EMBL" id="WINI01000007">
    <property type="protein sequence ID" value="MQR01917.1"/>
    <property type="molecule type" value="Genomic_DNA"/>
</dbReference>
<name>A0A843YV96_9BURK</name>
<dbReference type="InterPro" id="IPR012902">
    <property type="entry name" value="N_methyl_site"/>
</dbReference>
<dbReference type="Pfam" id="PF07963">
    <property type="entry name" value="N_methyl"/>
    <property type="match status" value="1"/>
</dbReference>
<evidence type="ECO:0000313" key="5">
    <source>
        <dbReference type="EMBL" id="MQR01917.1"/>
    </source>
</evidence>
<comment type="caution">
    <text evidence="5">The sequence shown here is derived from an EMBL/GenBank/DDBJ whole genome shotgun (WGS) entry which is preliminary data.</text>
</comment>
<dbReference type="SUPFAM" id="SSF54523">
    <property type="entry name" value="Pili subunits"/>
    <property type="match status" value="1"/>
</dbReference>
<dbReference type="PANTHER" id="PTHR30093:SF34">
    <property type="entry name" value="PREPILIN PEPTIDASE-DEPENDENT PROTEIN D"/>
    <property type="match status" value="1"/>
</dbReference>
<keyword evidence="4" id="KW-1133">Transmembrane helix</keyword>
<evidence type="ECO:0000256" key="4">
    <source>
        <dbReference type="SAM" id="Phobius"/>
    </source>
</evidence>
<dbReference type="PANTHER" id="PTHR30093">
    <property type="entry name" value="GENERAL SECRETION PATHWAY PROTEIN G"/>
    <property type="match status" value="1"/>
</dbReference>
<feature type="transmembrane region" description="Helical" evidence="4">
    <location>
        <begin position="21"/>
        <end position="40"/>
    </location>
</feature>
<dbReference type="Pfam" id="PF00114">
    <property type="entry name" value="Pilin"/>
    <property type="match status" value="1"/>
</dbReference>
<evidence type="ECO:0000256" key="3">
    <source>
        <dbReference type="RuleBase" id="RU000389"/>
    </source>
</evidence>
<dbReference type="InterPro" id="IPR045584">
    <property type="entry name" value="Pilin-like"/>
</dbReference>
<dbReference type="Gene3D" id="3.30.700.10">
    <property type="entry name" value="Glycoprotein, Type 4 Pilin"/>
    <property type="match status" value="1"/>
</dbReference>
<dbReference type="OrthoDB" id="8607132at2"/>
<comment type="similarity">
    <text evidence="1 3">Belongs to the N-Me-Phe pilin family.</text>
</comment>
<evidence type="ECO:0000256" key="1">
    <source>
        <dbReference type="ARBA" id="ARBA00005233"/>
    </source>
</evidence>
<keyword evidence="4" id="KW-0812">Transmembrane</keyword>
<keyword evidence="4" id="KW-0472">Membrane</keyword>
<dbReference type="GO" id="GO:0007155">
    <property type="term" value="P:cell adhesion"/>
    <property type="evidence" value="ECO:0007669"/>
    <property type="project" value="InterPro"/>
</dbReference>
<protein>
    <submittedName>
        <fullName evidence="5">Prepilin-type N-terminal cleavage/methylation domain-containing protein</fullName>
    </submittedName>
</protein>
<dbReference type="Proteomes" id="UP000451565">
    <property type="component" value="Unassembled WGS sequence"/>
</dbReference>